<evidence type="ECO:0000313" key="3">
    <source>
        <dbReference type="Proteomes" id="UP001497482"/>
    </source>
</evidence>
<protein>
    <submittedName>
        <fullName evidence="2">Uncharacterized protein</fullName>
    </submittedName>
</protein>
<keyword evidence="1" id="KW-0812">Transmembrane</keyword>
<organism evidence="2 3">
    <name type="scientific">Knipowitschia caucasica</name>
    <name type="common">Caucasian dwarf goby</name>
    <name type="synonym">Pomatoschistus caucasicus</name>
    <dbReference type="NCBI Taxonomy" id="637954"/>
    <lineage>
        <taxon>Eukaryota</taxon>
        <taxon>Metazoa</taxon>
        <taxon>Chordata</taxon>
        <taxon>Craniata</taxon>
        <taxon>Vertebrata</taxon>
        <taxon>Euteleostomi</taxon>
        <taxon>Actinopterygii</taxon>
        <taxon>Neopterygii</taxon>
        <taxon>Teleostei</taxon>
        <taxon>Neoteleostei</taxon>
        <taxon>Acanthomorphata</taxon>
        <taxon>Gobiaria</taxon>
        <taxon>Gobiiformes</taxon>
        <taxon>Gobioidei</taxon>
        <taxon>Gobiidae</taxon>
        <taxon>Gobiinae</taxon>
        <taxon>Knipowitschia</taxon>
    </lineage>
</organism>
<name>A0AAV2IT69_KNICA</name>
<keyword evidence="1" id="KW-0472">Membrane</keyword>
<gene>
    <name evidence="2" type="ORF">KC01_LOCUS87</name>
</gene>
<keyword evidence="1" id="KW-1133">Transmembrane helix</keyword>
<keyword evidence="3" id="KW-1185">Reference proteome</keyword>
<dbReference type="EMBL" id="OZ035823">
    <property type="protein sequence ID" value="CAL1567261.1"/>
    <property type="molecule type" value="Genomic_DNA"/>
</dbReference>
<accession>A0AAV2IT69</accession>
<evidence type="ECO:0000256" key="1">
    <source>
        <dbReference type="SAM" id="Phobius"/>
    </source>
</evidence>
<proteinExistence type="predicted"/>
<evidence type="ECO:0000313" key="2">
    <source>
        <dbReference type="EMBL" id="CAL1567261.1"/>
    </source>
</evidence>
<dbReference type="AlphaFoldDB" id="A0AAV2IT69"/>
<sequence>MVLRWLQMAVFIPVIPGVGSFQTLLVCLQERHKRRDPDSLPAAESSLKLSTAQRLTVQPAPQLPADGYMRRARALEVAAASWFGQSGHGAGRTGGERPR</sequence>
<reference evidence="2 3" key="1">
    <citation type="submission" date="2024-04" db="EMBL/GenBank/DDBJ databases">
        <authorList>
            <person name="Waldvogel A.-M."/>
            <person name="Schoenle A."/>
        </authorList>
    </citation>
    <scope>NUCLEOTIDE SEQUENCE [LARGE SCALE GENOMIC DNA]</scope>
</reference>
<dbReference type="Proteomes" id="UP001497482">
    <property type="component" value="Chromosome 1"/>
</dbReference>
<feature type="transmembrane region" description="Helical" evidence="1">
    <location>
        <begin position="6"/>
        <end position="28"/>
    </location>
</feature>